<evidence type="ECO:0000313" key="2">
    <source>
        <dbReference type="EMBL" id="KAF9077294.1"/>
    </source>
</evidence>
<dbReference type="Proteomes" id="UP000772434">
    <property type="component" value="Unassembled WGS sequence"/>
</dbReference>
<gene>
    <name evidence="2" type="ORF">BDP27DRAFT_1413720</name>
</gene>
<keyword evidence="1" id="KW-0812">Transmembrane</keyword>
<sequence>MHNKSSKNAAILNILSSPPLDFHFRPFVSGIKLMPDQERDYLDRGGRQEIHLGDVPVLDMCRDVSTIEAKGSWDCRFALVSGRQPIAIAVRFKRSSAKPRADTNSRNGLQHGLRYLNALNTIFGCDYSSARFCCFARSPVTLTNNPSAGLFDFCCSEVLVTSINPVFTITPIILVPFMQLKLSAVLVIVLLAAWGGQALNINRAAGALPATVNRAPDAVPLTDMGLDVESPPELHARKEFMEKAKKVGKKLVKAGLHYAADILR</sequence>
<dbReference type="EMBL" id="JADNRY010000004">
    <property type="protein sequence ID" value="KAF9077294.1"/>
    <property type="molecule type" value="Genomic_DNA"/>
</dbReference>
<keyword evidence="1" id="KW-1133">Transmembrane helix</keyword>
<feature type="transmembrane region" description="Helical" evidence="1">
    <location>
        <begin position="172"/>
        <end position="194"/>
    </location>
</feature>
<accession>A0A9P5Q2Q6</accession>
<reference evidence="2" key="1">
    <citation type="submission" date="2020-11" db="EMBL/GenBank/DDBJ databases">
        <authorList>
            <consortium name="DOE Joint Genome Institute"/>
            <person name="Ahrendt S."/>
            <person name="Riley R."/>
            <person name="Andreopoulos W."/>
            <person name="Labutti K."/>
            <person name="Pangilinan J."/>
            <person name="Ruiz-Duenas F.J."/>
            <person name="Barrasa J.M."/>
            <person name="Sanchez-Garcia M."/>
            <person name="Camarero S."/>
            <person name="Miyauchi S."/>
            <person name="Serrano A."/>
            <person name="Linde D."/>
            <person name="Babiker R."/>
            <person name="Drula E."/>
            <person name="Ayuso-Fernandez I."/>
            <person name="Pacheco R."/>
            <person name="Padilla G."/>
            <person name="Ferreira P."/>
            <person name="Barriuso J."/>
            <person name="Kellner H."/>
            <person name="Castanera R."/>
            <person name="Alfaro M."/>
            <person name="Ramirez L."/>
            <person name="Pisabarro A.G."/>
            <person name="Kuo A."/>
            <person name="Tritt A."/>
            <person name="Lipzen A."/>
            <person name="He G."/>
            <person name="Yan M."/>
            <person name="Ng V."/>
            <person name="Cullen D."/>
            <person name="Martin F."/>
            <person name="Rosso M.-N."/>
            <person name="Henrissat B."/>
            <person name="Hibbett D."/>
            <person name="Martinez A.T."/>
            <person name="Grigoriev I.V."/>
        </authorList>
    </citation>
    <scope>NUCLEOTIDE SEQUENCE</scope>
    <source>
        <strain evidence="2">AH 40177</strain>
    </source>
</reference>
<evidence type="ECO:0000256" key="1">
    <source>
        <dbReference type="SAM" id="Phobius"/>
    </source>
</evidence>
<comment type="caution">
    <text evidence="2">The sequence shown here is derived from an EMBL/GenBank/DDBJ whole genome shotgun (WGS) entry which is preliminary data.</text>
</comment>
<keyword evidence="3" id="KW-1185">Reference proteome</keyword>
<protein>
    <submittedName>
        <fullName evidence="2">Uncharacterized protein</fullName>
    </submittedName>
</protein>
<dbReference type="AlphaFoldDB" id="A0A9P5Q2Q6"/>
<name>A0A9P5Q2Q6_9AGAR</name>
<evidence type="ECO:0000313" key="3">
    <source>
        <dbReference type="Proteomes" id="UP000772434"/>
    </source>
</evidence>
<keyword evidence="1" id="KW-0472">Membrane</keyword>
<proteinExistence type="predicted"/>
<organism evidence="2 3">
    <name type="scientific">Rhodocollybia butyracea</name>
    <dbReference type="NCBI Taxonomy" id="206335"/>
    <lineage>
        <taxon>Eukaryota</taxon>
        <taxon>Fungi</taxon>
        <taxon>Dikarya</taxon>
        <taxon>Basidiomycota</taxon>
        <taxon>Agaricomycotina</taxon>
        <taxon>Agaricomycetes</taxon>
        <taxon>Agaricomycetidae</taxon>
        <taxon>Agaricales</taxon>
        <taxon>Marasmiineae</taxon>
        <taxon>Omphalotaceae</taxon>
        <taxon>Rhodocollybia</taxon>
    </lineage>
</organism>